<evidence type="ECO:0000256" key="2">
    <source>
        <dbReference type="ARBA" id="ARBA00006375"/>
    </source>
</evidence>
<evidence type="ECO:0000256" key="11">
    <source>
        <dbReference type="SAM" id="MobiDB-lite"/>
    </source>
</evidence>
<name>A0A317XW26_9BASI</name>
<keyword evidence="13" id="KW-1185">Reference proteome</keyword>
<keyword evidence="3 10" id="KW-0813">Transport</keyword>
<evidence type="ECO:0000256" key="9">
    <source>
        <dbReference type="PROSITE-ProRule" id="PRU00282"/>
    </source>
</evidence>
<dbReference type="InterPro" id="IPR018108">
    <property type="entry name" value="MCP_transmembrane"/>
</dbReference>
<keyword evidence="5" id="KW-0677">Repeat</keyword>
<reference evidence="12 13" key="1">
    <citation type="journal article" date="2018" name="Mol. Biol. Evol.">
        <title>Broad Genomic Sampling Reveals a Smut Pathogenic Ancestry of the Fungal Clade Ustilaginomycotina.</title>
        <authorList>
            <person name="Kijpornyongpan T."/>
            <person name="Mondo S.J."/>
            <person name="Barry K."/>
            <person name="Sandor L."/>
            <person name="Lee J."/>
            <person name="Lipzen A."/>
            <person name="Pangilinan J."/>
            <person name="LaButti K."/>
            <person name="Hainaut M."/>
            <person name="Henrissat B."/>
            <person name="Grigoriev I.V."/>
            <person name="Spatafora J.W."/>
            <person name="Aime M.C."/>
        </authorList>
    </citation>
    <scope>NUCLEOTIDE SEQUENCE [LARGE SCALE GENOMIC DNA]</scope>
    <source>
        <strain evidence="12 13">MCA 3645</strain>
    </source>
</reference>
<evidence type="ECO:0000313" key="12">
    <source>
        <dbReference type="EMBL" id="PWZ01511.1"/>
    </source>
</evidence>
<evidence type="ECO:0000313" key="13">
    <source>
        <dbReference type="Proteomes" id="UP000246740"/>
    </source>
</evidence>
<dbReference type="AlphaFoldDB" id="A0A317XW26"/>
<sequence>MSSANSASGSVANSVSNAVESTYQAVKDVPQGVRKSASTPTQTAQRKDKPLYSLIAGTTAGAVEGFATYPIEYTKTVSQFAAKAGEKAPGPISIVRTTIAKDGFLGLYSGCGALVTGNAIKAGVRFLSYDHFKTMLKDEQGKLSGPRSLLAGLGAGMMEAVFAVTPSETIKTKLIDDGKRAVPKYPRGLFPGTAAIVKEEGIRGIYRGLFPVMLRQGANSAVRFGTYSTLKNFVAGSTRPGQSLPGGITFGIGAVAGIVTVCTYSRPCSCSVRVSDDFILVSIPLTHLDSPWLTLTFLAFNVHTERKKSQTPQCPLSKSHRGHRASCSQLGLTTDRDDETRY</sequence>
<keyword evidence="4 9" id="KW-0812">Transmembrane</keyword>
<keyword evidence="8 9" id="KW-0472">Membrane</keyword>
<dbReference type="PROSITE" id="PS50920">
    <property type="entry name" value="SOLCAR"/>
    <property type="match status" value="2"/>
</dbReference>
<evidence type="ECO:0000256" key="4">
    <source>
        <dbReference type="ARBA" id="ARBA00022692"/>
    </source>
</evidence>
<dbReference type="InterPro" id="IPR049563">
    <property type="entry name" value="TXTP-like"/>
</dbReference>
<dbReference type="Gene3D" id="1.50.40.10">
    <property type="entry name" value="Mitochondrial carrier domain"/>
    <property type="match status" value="1"/>
</dbReference>
<protein>
    <submittedName>
        <fullName evidence="12">Mitochondrial carrier</fullName>
    </submittedName>
</protein>
<dbReference type="FunCoup" id="A0A317XW26">
    <property type="interactions" value="191"/>
</dbReference>
<evidence type="ECO:0000256" key="5">
    <source>
        <dbReference type="ARBA" id="ARBA00022737"/>
    </source>
</evidence>
<dbReference type="EMBL" id="KZ819190">
    <property type="protein sequence ID" value="PWZ01511.1"/>
    <property type="molecule type" value="Genomic_DNA"/>
</dbReference>
<keyword evidence="7" id="KW-0496">Mitochondrion</keyword>
<feature type="repeat" description="Solcar" evidence="9">
    <location>
        <begin position="48"/>
        <end position="135"/>
    </location>
</feature>
<evidence type="ECO:0000256" key="7">
    <source>
        <dbReference type="ARBA" id="ARBA00023128"/>
    </source>
</evidence>
<dbReference type="PANTHER" id="PTHR45788:SF4">
    <property type="entry name" value="TRICARBOXYLATE TRANSPORT PROTEIN, MITOCHONDRIAL"/>
    <property type="match status" value="1"/>
</dbReference>
<comment type="subcellular location">
    <subcellularLocation>
        <location evidence="1">Mitochondrion membrane</location>
        <topology evidence="1">Multi-pass membrane protein</topology>
    </subcellularLocation>
</comment>
<dbReference type="OrthoDB" id="44467at2759"/>
<accession>A0A317XW26</accession>
<dbReference type="Pfam" id="PF00153">
    <property type="entry name" value="Mito_carr"/>
    <property type="match status" value="2"/>
</dbReference>
<dbReference type="SUPFAM" id="SSF103506">
    <property type="entry name" value="Mitochondrial carrier"/>
    <property type="match status" value="1"/>
</dbReference>
<dbReference type="STRING" id="1882483.A0A317XW26"/>
<dbReference type="InterPro" id="IPR023395">
    <property type="entry name" value="MCP_dom_sf"/>
</dbReference>
<comment type="similarity">
    <text evidence="2 10">Belongs to the mitochondrial carrier (TC 2.A.29) family.</text>
</comment>
<dbReference type="PANTHER" id="PTHR45788">
    <property type="entry name" value="SUCCINATE/FUMARATE MITOCHONDRIAL TRANSPORTER-RELATED"/>
    <property type="match status" value="1"/>
</dbReference>
<dbReference type="InParanoid" id="A0A317XW26"/>
<keyword evidence="6" id="KW-1133">Transmembrane helix</keyword>
<dbReference type="GO" id="GO:0071913">
    <property type="term" value="F:citrate secondary active transmembrane transporter activity"/>
    <property type="evidence" value="ECO:0007669"/>
    <property type="project" value="TreeGrafter"/>
</dbReference>
<evidence type="ECO:0000256" key="8">
    <source>
        <dbReference type="ARBA" id="ARBA00023136"/>
    </source>
</evidence>
<evidence type="ECO:0000256" key="6">
    <source>
        <dbReference type="ARBA" id="ARBA00022989"/>
    </source>
</evidence>
<feature type="repeat" description="Solcar" evidence="9">
    <location>
        <begin position="146"/>
        <end position="233"/>
    </location>
</feature>
<gene>
    <name evidence="12" type="ORF">BCV70DRAFT_75571</name>
</gene>
<feature type="region of interest" description="Disordered" evidence="11">
    <location>
        <begin position="310"/>
        <end position="342"/>
    </location>
</feature>
<evidence type="ECO:0000256" key="10">
    <source>
        <dbReference type="RuleBase" id="RU000488"/>
    </source>
</evidence>
<dbReference type="Proteomes" id="UP000246740">
    <property type="component" value="Unassembled WGS sequence"/>
</dbReference>
<dbReference type="GO" id="GO:0006843">
    <property type="term" value="P:mitochondrial citrate transmembrane transport"/>
    <property type="evidence" value="ECO:0007669"/>
    <property type="project" value="TreeGrafter"/>
</dbReference>
<proteinExistence type="inferred from homology"/>
<organism evidence="12 13">
    <name type="scientific">Testicularia cyperi</name>
    <dbReference type="NCBI Taxonomy" id="1882483"/>
    <lineage>
        <taxon>Eukaryota</taxon>
        <taxon>Fungi</taxon>
        <taxon>Dikarya</taxon>
        <taxon>Basidiomycota</taxon>
        <taxon>Ustilaginomycotina</taxon>
        <taxon>Ustilaginomycetes</taxon>
        <taxon>Ustilaginales</taxon>
        <taxon>Anthracoideaceae</taxon>
        <taxon>Testicularia</taxon>
    </lineage>
</organism>
<dbReference type="GO" id="GO:0031966">
    <property type="term" value="C:mitochondrial membrane"/>
    <property type="evidence" value="ECO:0007669"/>
    <property type="project" value="UniProtKB-SubCell"/>
</dbReference>
<evidence type="ECO:0000256" key="3">
    <source>
        <dbReference type="ARBA" id="ARBA00022448"/>
    </source>
</evidence>
<evidence type="ECO:0000256" key="1">
    <source>
        <dbReference type="ARBA" id="ARBA00004225"/>
    </source>
</evidence>